<sequence length="137" mass="14881">MHHTNGNGNFASFSMEEFLKKSKGYAVIDGGLATELERHGADLHDPLWSGKCLISSPHLIRTATIQGFMAKGLSEKESEALLAKSVSIACEARDMYYERSSEGSCIEDGRVLNKRKILVAASVGSYGAYLADGSEYE</sequence>
<accession>A0A4Y7J6U0</accession>
<dbReference type="Gramene" id="RZC55760">
    <property type="protein sequence ID" value="RZC55760"/>
    <property type="gene ID" value="C5167_014613"/>
</dbReference>
<proteinExistence type="predicted"/>
<organism evidence="6 7">
    <name type="scientific">Papaver somniferum</name>
    <name type="common">Opium poppy</name>
    <dbReference type="NCBI Taxonomy" id="3469"/>
    <lineage>
        <taxon>Eukaryota</taxon>
        <taxon>Viridiplantae</taxon>
        <taxon>Streptophyta</taxon>
        <taxon>Embryophyta</taxon>
        <taxon>Tracheophyta</taxon>
        <taxon>Spermatophyta</taxon>
        <taxon>Magnoliopsida</taxon>
        <taxon>Ranunculales</taxon>
        <taxon>Papaveraceae</taxon>
        <taxon>Papaveroideae</taxon>
        <taxon>Papaver</taxon>
    </lineage>
</organism>
<dbReference type="SUPFAM" id="SSF82282">
    <property type="entry name" value="Homocysteine S-methyltransferase"/>
    <property type="match status" value="1"/>
</dbReference>
<gene>
    <name evidence="6" type="ORF">C5167_014613</name>
</gene>
<evidence type="ECO:0000313" key="7">
    <source>
        <dbReference type="Proteomes" id="UP000316621"/>
    </source>
</evidence>
<evidence type="ECO:0000256" key="3">
    <source>
        <dbReference type="ARBA" id="ARBA00022723"/>
    </source>
</evidence>
<dbReference type="InterPro" id="IPR036589">
    <property type="entry name" value="HCY_dom_sf"/>
</dbReference>
<evidence type="ECO:0000259" key="5">
    <source>
        <dbReference type="Pfam" id="PF02574"/>
    </source>
</evidence>
<dbReference type="EMBL" id="CM010717">
    <property type="protein sequence ID" value="RZC55760.1"/>
    <property type="molecule type" value="Genomic_DNA"/>
</dbReference>
<evidence type="ECO:0000313" key="6">
    <source>
        <dbReference type="EMBL" id="RZC55760.1"/>
    </source>
</evidence>
<dbReference type="InterPro" id="IPR003726">
    <property type="entry name" value="HCY_dom"/>
</dbReference>
<dbReference type="PANTHER" id="PTHR46015:SF1">
    <property type="entry name" value="HOMOCYSTEINE S-METHYLTRANSFERASE-LIKE ISOFORM 1"/>
    <property type="match status" value="1"/>
</dbReference>
<keyword evidence="4" id="KW-0862">Zinc</keyword>
<dbReference type="STRING" id="3469.A0A4Y7J6U0"/>
<dbReference type="InterPro" id="IPR051486">
    <property type="entry name" value="Hcy_S-methyltransferase"/>
</dbReference>
<keyword evidence="3" id="KW-0479">Metal-binding</keyword>
<keyword evidence="7" id="KW-1185">Reference proteome</keyword>
<name>A0A4Y7J6U0_PAPSO</name>
<dbReference type="GO" id="GO:0033528">
    <property type="term" value="P:S-methylmethionine cycle"/>
    <property type="evidence" value="ECO:0007669"/>
    <property type="project" value="TreeGrafter"/>
</dbReference>
<dbReference type="AlphaFoldDB" id="A0A4Y7J6U0"/>
<dbReference type="GO" id="GO:0032259">
    <property type="term" value="P:methylation"/>
    <property type="evidence" value="ECO:0007669"/>
    <property type="project" value="UniProtKB-KW"/>
</dbReference>
<evidence type="ECO:0000256" key="2">
    <source>
        <dbReference type="ARBA" id="ARBA00022679"/>
    </source>
</evidence>
<keyword evidence="1" id="KW-0489">Methyltransferase</keyword>
<reference evidence="6 7" key="1">
    <citation type="journal article" date="2018" name="Science">
        <title>The opium poppy genome and morphinan production.</title>
        <authorList>
            <person name="Guo L."/>
            <person name="Winzer T."/>
            <person name="Yang X."/>
            <person name="Li Y."/>
            <person name="Ning Z."/>
            <person name="He Z."/>
            <person name="Teodor R."/>
            <person name="Lu Y."/>
            <person name="Bowser T.A."/>
            <person name="Graham I.A."/>
            <person name="Ye K."/>
        </authorList>
    </citation>
    <scope>NUCLEOTIDE SEQUENCE [LARGE SCALE GENOMIC DNA]</scope>
    <source>
        <strain evidence="7">cv. HN1</strain>
        <tissue evidence="6">Leaves</tissue>
    </source>
</reference>
<evidence type="ECO:0000256" key="1">
    <source>
        <dbReference type="ARBA" id="ARBA00022603"/>
    </source>
</evidence>
<protein>
    <recommendedName>
        <fullName evidence="5">Hcy-binding domain-containing protein</fullName>
    </recommendedName>
</protein>
<dbReference type="GO" id="GO:0046872">
    <property type="term" value="F:metal ion binding"/>
    <property type="evidence" value="ECO:0007669"/>
    <property type="project" value="UniProtKB-KW"/>
</dbReference>
<evidence type="ECO:0000256" key="4">
    <source>
        <dbReference type="ARBA" id="ARBA00022833"/>
    </source>
</evidence>
<dbReference type="Proteomes" id="UP000316621">
    <property type="component" value="Chromosome 3"/>
</dbReference>
<feature type="domain" description="Hcy-binding" evidence="5">
    <location>
        <begin position="63"/>
        <end position="133"/>
    </location>
</feature>
<dbReference type="Gene3D" id="3.20.20.330">
    <property type="entry name" value="Homocysteine-binding-like domain"/>
    <property type="match status" value="1"/>
</dbReference>
<dbReference type="Pfam" id="PF02574">
    <property type="entry name" value="S-methyl_trans"/>
    <property type="match status" value="1"/>
</dbReference>
<dbReference type="GO" id="GO:0009086">
    <property type="term" value="P:methionine biosynthetic process"/>
    <property type="evidence" value="ECO:0007669"/>
    <property type="project" value="TreeGrafter"/>
</dbReference>
<dbReference type="GO" id="GO:0008898">
    <property type="term" value="F:S-adenosylmethionine-homocysteine S-methyltransferase activity"/>
    <property type="evidence" value="ECO:0007669"/>
    <property type="project" value="TreeGrafter"/>
</dbReference>
<dbReference type="PANTHER" id="PTHR46015">
    <property type="entry name" value="ZGC:172121"/>
    <property type="match status" value="1"/>
</dbReference>
<keyword evidence="2" id="KW-0808">Transferase</keyword>